<feature type="domain" description="ATPase AAA-type core" evidence="2">
    <location>
        <begin position="322"/>
        <end position="409"/>
    </location>
</feature>
<protein>
    <submittedName>
        <fullName evidence="3">SMC protein, N-terminal domain protein</fullName>
    </submittedName>
</protein>
<dbReference type="OrthoDB" id="9789856at2"/>
<feature type="domain" description="Endonuclease GajA/Old nuclease/RecF-like AAA" evidence="1">
    <location>
        <begin position="1"/>
        <end position="50"/>
    </location>
</feature>
<dbReference type="eggNOG" id="COG3950">
    <property type="taxonomic scope" value="Bacteria"/>
</dbReference>
<proteinExistence type="predicted"/>
<dbReference type="KEGG" id="rcp:RCAP_rcc00955"/>
<evidence type="ECO:0000259" key="1">
    <source>
        <dbReference type="Pfam" id="PF13175"/>
    </source>
</evidence>
<dbReference type="Proteomes" id="UP000002361">
    <property type="component" value="Chromosome"/>
</dbReference>
<dbReference type="HOGENOM" id="CLU_034640_0_0_5"/>
<dbReference type="InterPro" id="IPR027417">
    <property type="entry name" value="P-loop_NTPase"/>
</dbReference>
<dbReference type="PANTHER" id="PTHR43581">
    <property type="entry name" value="ATP/GTP PHOSPHATASE"/>
    <property type="match status" value="1"/>
</dbReference>
<dbReference type="PANTHER" id="PTHR43581:SF4">
    <property type="entry name" value="ATP_GTP PHOSPHATASE"/>
    <property type="match status" value="1"/>
</dbReference>
<dbReference type="InterPro" id="IPR041685">
    <property type="entry name" value="AAA_GajA/Old/RecF-like"/>
</dbReference>
<evidence type="ECO:0000259" key="2">
    <source>
        <dbReference type="Pfam" id="PF13304"/>
    </source>
</evidence>
<evidence type="ECO:0000313" key="4">
    <source>
        <dbReference type="Proteomes" id="UP000002361"/>
    </source>
</evidence>
<keyword evidence="4" id="KW-1185">Reference proteome</keyword>
<dbReference type="GeneID" id="31489892"/>
<sequence length="550" mass="62337">MRIDRVYIDGFRNLQDVEADFDEGCLTTVIIGQNGAGKSNLIEAIVEIFRHLDPPTSKHGGKLRFTFEIDYIIKGRKVRASNRDGSTKVLVDGELMPMTRFQDSKADLFPDLIFGYYSGTGRRLEKLFDDHQARYYNVINKDRPEAEYAAARTARRLFYCRPVHGVFALLCHFAKPSEKPDSANVLSKQLGITGFHSALAHFKEPSWFNQSNWKKARASASPGRGRRSYSDLGEQAEDVWGARGPAGECARALKDMAFHPLSVTGKVVDDYRDKPKVEAQLACFLRDKAALQKFAARYETDQDMFAALEAADISDLFREMLVWVTRDGNDSGDVSFSDLSDGERQLLMVLGLIRVSRGREALFLLDEPDTHLNPAWQLTYLELIKEWTDVAADKDRCQIIMTSHNPLTIASLTRQEVRVMQQSEAARLVVSEPFADPRGMGFTATLTQIFGLSTTLDLATQQQIDDRNALARIEQRSEEQQKELISINEKLNRLGFMNESREPLYQEFLSAWQDVRYADRPPLSPEAITKRHEAMKDLIRRLTTKAGQAH</sequence>
<dbReference type="STRING" id="272942.RCAP_rcc00955"/>
<organism evidence="3 4">
    <name type="scientific">Rhodobacter capsulatus (strain ATCC BAA-309 / NBRC 16581 / SB1003)</name>
    <dbReference type="NCBI Taxonomy" id="272942"/>
    <lineage>
        <taxon>Bacteria</taxon>
        <taxon>Pseudomonadati</taxon>
        <taxon>Pseudomonadota</taxon>
        <taxon>Alphaproteobacteria</taxon>
        <taxon>Rhodobacterales</taxon>
        <taxon>Rhodobacter group</taxon>
        <taxon>Rhodobacter</taxon>
    </lineage>
</organism>
<dbReference type="Pfam" id="PF13304">
    <property type="entry name" value="AAA_21"/>
    <property type="match status" value="1"/>
</dbReference>
<dbReference type="SUPFAM" id="SSF52540">
    <property type="entry name" value="P-loop containing nucleoside triphosphate hydrolases"/>
    <property type="match status" value="1"/>
</dbReference>
<dbReference type="Gene3D" id="3.40.50.300">
    <property type="entry name" value="P-loop containing nucleotide triphosphate hydrolases"/>
    <property type="match status" value="2"/>
</dbReference>
<dbReference type="GO" id="GO:0005524">
    <property type="term" value="F:ATP binding"/>
    <property type="evidence" value="ECO:0007669"/>
    <property type="project" value="InterPro"/>
</dbReference>
<reference evidence="3 4" key="2">
    <citation type="journal article" date="2010" name="J. Bacteriol.">
        <title>Complete genome sequence of the photosynthetic purple nonsulfur bacterium Rhodobacter capsulatus SB 1003.</title>
        <authorList>
            <person name="Strnad H."/>
            <person name="Lapidus A."/>
            <person name="Paces J."/>
            <person name="Ulbrich P."/>
            <person name="Vlcek C."/>
            <person name="Paces V."/>
            <person name="Haselkorn R."/>
        </authorList>
    </citation>
    <scope>NUCLEOTIDE SEQUENCE [LARGE SCALE GENOMIC DNA]</scope>
    <source>
        <strain evidence="4">ATCC BAA-309 / NBRC 16581 / SB1003</strain>
    </source>
</reference>
<gene>
    <name evidence="3" type="ordered locus">RCAP_rcc00955</name>
</gene>
<evidence type="ECO:0000313" key="3">
    <source>
        <dbReference type="EMBL" id="ADE84720.1"/>
    </source>
</evidence>
<dbReference type="GO" id="GO:0016887">
    <property type="term" value="F:ATP hydrolysis activity"/>
    <property type="evidence" value="ECO:0007669"/>
    <property type="project" value="InterPro"/>
</dbReference>
<dbReference type="EMBL" id="CP001312">
    <property type="protein sequence ID" value="ADE84720.1"/>
    <property type="molecule type" value="Genomic_DNA"/>
</dbReference>
<dbReference type="CDD" id="cd00267">
    <property type="entry name" value="ABC_ATPase"/>
    <property type="match status" value="1"/>
</dbReference>
<dbReference type="Pfam" id="PF13175">
    <property type="entry name" value="AAA_15"/>
    <property type="match status" value="1"/>
</dbReference>
<dbReference type="RefSeq" id="WP_013066699.1">
    <property type="nucleotide sequence ID" value="NC_014034.1"/>
</dbReference>
<accession>D5AQR4</accession>
<dbReference type="InterPro" id="IPR003959">
    <property type="entry name" value="ATPase_AAA_core"/>
</dbReference>
<reference key="1">
    <citation type="submission" date="2008-12" db="EMBL/GenBank/DDBJ databases">
        <title>Complete genome sequence of Rhodobacter capsulatus SB1003.</title>
        <authorList>
            <person name="Strnad H."/>
            <person name="Lapidus A."/>
            <person name="Vlcek C."/>
            <person name="Ulbrich P."/>
            <person name="Paces J."/>
            <person name="Maltsev N."/>
            <person name="Kumar V."/>
            <person name="Kogan Y."/>
            <person name="Milgram A."/>
            <person name="Rebrekov D."/>
            <person name="Mazur M."/>
            <person name="Cox R."/>
            <person name="Kyrpides N."/>
            <person name="Kolar M."/>
            <person name="Sachova J."/>
            <person name="Ridl J."/>
            <person name="Ivanova N."/>
            <person name="Kapatral V."/>
            <person name="Los T."/>
            <person name="Lykidis A."/>
            <person name="Mikhailova N."/>
            <person name="Reznik G."/>
            <person name="Vasieva O."/>
            <person name="Fonstein M."/>
            <person name="Paces V."/>
            <person name="Haselkorn R."/>
        </authorList>
    </citation>
    <scope>NUCLEOTIDE SEQUENCE</scope>
    <source>
        <strain>SB1003</strain>
    </source>
</reference>
<dbReference type="InterPro" id="IPR051396">
    <property type="entry name" value="Bact_Antivir_Def_Nuclease"/>
</dbReference>
<dbReference type="AlphaFoldDB" id="D5AQR4"/>
<name>D5AQR4_RHOCB</name>